<name>A0ABR2PJQ6_9ROSI</name>
<proteinExistence type="predicted"/>
<accession>A0ABR2PJQ6</accession>
<dbReference type="EMBL" id="JBBPBN010000057">
    <property type="protein sequence ID" value="KAK8988685.1"/>
    <property type="molecule type" value="Genomic_DNA"/>
</dbReference>
<organism evidence="1 2">
    <name type="scientific">Hibiscus sabdariffa</name>
    <name type="common">roselle</name>
    <dbReference type="NCBI Taxonomy" id="183260"/>
    <lineage>
        <taxon>Eukaryota</taxon>
        <taxon>Viridiplantae</taxon>
        <taxon>Streptophyta</taxon>
        <taxon>Embryophyta</taxon>
        <taxon>Tracheophyta</taxon>
        <taxon>Spermatophyta</taxon>
        <taxon>Magnoliopsida</taxon>
        <taxon>eudicotyledons</taxon>
        <taxon>Gunneridae</taxon>
        <taxon>Pentapetalae</taxon>
        <taxon>rosids</taxon>
        <taxon>malvids</taxon>
        <taxon>Malvales</taxon>
        <taxon>Malvaceae</taxon>
        <taxon>Malvoideae</taxon>
        <taxon>Hibiscus</taxon>
    </lineage>
</organism>
<evidence type="ECO:0000313" key="1">
    <source>
        <dbReference type="EMBL" id="KAK8988685.1"/>
    </source>
</evidence>
<comment type="caution">
    <text evidence="1">The sequence shown here is derived from an EMBL/GenBank/DDBJ whole genome shotgun (WGS) entry which is preliminary data.</text>
</comment>
<evidence type="ECO:0000313" key="2">
    <source>
        <dbReference type="Proteomes" id="UP001396334"/>
    </source>
</evidence>
<keyword evidence="2" id="KW-1185">Reference proteome</keyword>
<protein>
    <submittedName>
        <fullName evidence="1">Uncharacterized protein</fullName>
    </submittedName>
</protein>
<reference evidence="1 2" key="1">
    <citation type="journal article" date="2024" name="G3 (Bethesda)">
        <title>Genome assembly of Hibiscus sabdariffa L. provides insights into metabolisms of medicinal natural products.</title>
        <authorList>
            <person name="Kim T."/>
        </authorList>
    </citation>
    <scope>NUCLEOTIDE SEQUENCE [LARGE SCALE GENOMIC DNA]</scope>
    <source>
        <strain evidence="1">TK-2024</strain>
        <tissue evidence="1">Old leaves</tissue>
    </source>
</reference>
<dbReference type="Proteomes" id="UP001396334">
    <property type="component" value="Unassembled WGS sequence"/>
</dbReference>
<gene>
    <name evidence="1" type="ORF">V6N11_030065</name>
</gene>
<sequence length="78" mass="8845">MNNFVSNKRKISLSGWHISVVGISPSTTTITQKDEALTVRVAKATETEGKEKVNISFVIVNMHLRDVREERDQFNEGR</sequence>